<evidence type="ECO:0008006" key="3">
    <source>
        <dbReference type="Google" id="ProtNLM"/>
    </source>
</evidence>
<protein>
    <recommendedName>
        <fullName evidence="3">IDEAL domain-containing protein</fullName>
    </recommendedName>
</protein>
<dbReference type="EMBL" id="CP147404">
    <property type="protein sequence ID" value="WXB94447.1"/>
    <property type="molecule type" value="Genomic_DNA"/>
</dbReference>
<sequence>MKERFYQWFRIKKVNTAKVKASQYNHFDHTYTKKPLTKRWNDFDGMKVQRDLYSAFLLMNMVDDKKLGKIDRERCIKEFDLFLENHKRTMSKWQKQSHTFKSMGLK</sequence>
<evidence type="ECO:0000313" key="1">
    <source>
        <dbReference type="EMBL" id="WXB94447.1"/>
    </source>
</evidence>
<reference evidence="1 2" key="1">
    <citation type="submission" date="2024-02" db="EMBL/GenBank/DDBJ databases">
        <title>Seven novel Bacillus-like species.</title>
        <authorList>
            <person name="Liu G."/>
        </authorList>
    </citation>
    <scope>NUCLEOTIDE SEQUENCE [LARGE SCALE GENOMIC DNA]</scope>
    <source>
        <strain evidence="1 2">FJAT-52991</strain>
    </source>
</reference>
<dbReference type="RefSeq" id="WP_338754168.1">
    <property type="nucleotide sequence ID" value="NZ_CP147404.1"/>
</dbReference>
<keyword evidence="2" id="KW-1185">Reference proteome</keyword>
<evidence type="ECO:0000313" key="2">
    <source>
        <dbReference type="Proteomes" id="UP001387364"/>
    </source>
</evidence>
<dbReference type="Proteomes" id="UP001387364">
    <property type="component" value="Chromosome"/>
</dbReference>
<gene>
    <name evidence="1" type="ORF">WDJ61_07430</name>
</gene>
<proteinExistence type="predicted"/>
<organism evidence="1 2">
    <name type="scientific">Bacillus kandeliae</name>
    <dbReference type="NCBI Taxonomy" id="3129297"/>
    <lineage>
        <taxon>Bacteria</taxon>
        <taxon>Bacillati</taxon>
        <taxon>Bacillota</taxon>
        <taxon>Bacilli</taxon>
        <taxon>Bacillales</taxon>
        <taxon>Bacillaceae</taxon>
        <taxon>Bacillus</taxon>
    </lineage>
</organism>
<accession>A0ABZ2NB40</accession>
<name>A0ABZ2NB40_9BACI</name>